<dbReference type="AlphaFoldDB" id="A0A250XFD7"/>
<sequence>MSLMNLKKELSAVMHQRDILEQEAKLISERLQGPGMPGLSSSLLDKEQGFPRADIDVAAVRSDRHRLVCLSNDHQALSLKLEQLISQLHAAACEAKAQDASELSSQCGGTNSSLMPLTRALDEDPAVHSSLQPPQDPAVHSSPQPPHAAETTTAESSASKDAETLTQGPSASIQPLLSTKGANLEESTPVAMTPFAVVDEISAESPASSAGLQVGDRLCDFGGINTNGSLEELQGGILQRVGQLVAMSDGRAIPLTVLRLGLPVRVEVTPRRWKGRGLLG</sequence>
<reference evidence="6 7" key="1">
    <citation type="submission" date="2017-08" db="EMBL/GenBank/DDBJ databases">
        <title>Acidophilic green algal genome provides insights into adaptation to an acidic environment.</title>
        <authorList>
            <person name="Hirooka S."/>
            <person name="Hirose Y."/>
            <person name="Kanesaki Y."/>
            <person name="Higuchi S."/>
            <person name="Fujiwara T."/>
            <person name="Onuma R."/>
            <person name="Era A."/>
            <person name="Ohbayashi R."/>
            <person name="Uzuka A."/>
            <person name="Nozaki H."/>
            <person name="Yoshikawa H."/>
            <person name="Miyagishima S.Y."/>
        </authorList>
    </citation>
    <scope>NUCLEOTIDE SEQUENCE [LARGE SCALE GENOMIC DNA]</scope>
    <source>
        <strain evidence="6 7">NIES-2499</strain>
    </source>
</reference>
<proteinExistence type="inferred from homology"/>
<organism evidence="6 7">
    <name type="scientific">Chlamydomonas eustigma</name>
    <dbReference type="NCBI Taxonomy" id="1157962"/>
    <lineage>
        <taxon>Eukaryota</taxon>
        <taxon>Viridiplantae</taxon>
        <taxon>Chlorophyta</taxon>
        <taxon>core chlorophytes</taxon>
        <taxon>Chlorophyceae</taxon>
        <taxon>CS clade</taxon>
        <taxon>Chlamydomonadales</taxon>
        <taxon>Chlamydomonadaceae</taxon>
        <taxon>Chlamydomonas</taxon>
    </lineage>
</organism>
<dbReference type="FunFam" id="2.30.42.10:FF:000107">
    <property type="entry name" value="26S proteasome non-ATPase regulatory subunit 9"/>
    <property type="match status" value="1"/>
</dbReference>
<feature type="compositionally biased region" description="Polar residues" evidence="3">
    <location>
        <begin position="165"/>
        <end position="174"/>
    </location>
</feature>
<evidence type="ECO:0008006" key="8">
    <source>
        <dbReference type="Google" id="ProtNLM"/>
    </source>
</evidence>
<dbReference type="Gene3D" id="2.30.42.10">
    <property type="match status" value="1"/>
</dbReference>
<evidence type="ECO:0000259" key="5">
    <source>
        <dbReference type="Pfam" id="PF18265"/>
    </source>
</evidence>
<dbReference type="GO" id="GO:0005634">
    <property type="term" value="C:nucleus"/>
    <property type="evidence" value="ECO:0007669"/>
    <property type="project" value="TreeGrafter"/>
</dbReference>
<evidence type="ECO:0000259" key="4">
    <source>
        <dbReference type="Pfam" id="PF17820"/>
    </source>
</evidence>
<feature type="domain" description="Nas2 N-terminal" evidence="5">
    <location>
        <begin position="11"/>
        <end position="90"/>
    </location>
</feature>
<dbReference type="Pfam" id="PF18265">
    <property type="entry name" value="Nas2_N"/>
    <property type="match status" value="1"/>
</dbReference>
<comment type="similarity">
    <text evidence="1">Belongs to the proteasome subunit p27 family.</text>
</comment>
<gene>
    <name evidence="6" type="ORF">CEUSTIGMA_g9219.t1</name>
</gene>
<evidence type="ECO:0000256" key="1">
    <source>
        <dbReference type="ARBA" id="ARBA00005256"/>
    </source>
</evidence>
<dbReference type="EMBL" id="BEGY01000070">
    <property type="protein sequence ID" value="GAX81791.1"/>
    <property type="molecule type" value="Genomic_DNA"/>
</dbReference>
<evidence type="ECO:0000313" key="6">
    <source>
        <dbReference type="EMBL" id="GAX81791.1"/>
    </source>
</evidence>
<dbReference type="InterPro" id="IPR040815">
    <property type="entry name" value="Nas2_N"/>
</dbReference>
<dbReference type="PANTHER" id="PTHR12651:SF1">
    <property type="entry name" value="26S PROTEASOME NON-ATPASE REGULATORY SUBUNIT 9"/>
    <property type="match status" value="1"/>
</dbReference>
<evidence type="ECO:0000256" key="2">
    <source>
        <dbReference type="ARBA" id="ARBA00023186"/>
    </source>
</evidence>
<dbReference type="SUPFAM" id="SSF50156">
    <property type="entry name" value="PDZ domain-like"/>
    <property type="match status" value="1"/>
</dbReference>
<dbReference type="Gene3D" id="6.10.140.1710">
    <property type="match status" value="1"/>
</dbReference>
<feature type="compositionally biased region" description="Low complexity" evidence="3">
    <location>
        <begin position="148"/>
        <end position="157"/>
    </location>
</feature>
<dbReference type="InterPro" id="IPR035269">
    <property type="entry name" value="PSMD9"/>
</dbReference>
<dbReference type="STRING" id="1157962.A0A250XFD7"/>
<evidence type="ECO:0000256" key="3">
    <source>
        <dbReference type="SAM" id="MobiDB-lite"/>
    </source>
</evidence>
<feature type="domain" description="PDZ" evidence="4">
    <location>
        <begin position="197"/>
        <end position="244"/>
    </location>
</feature>
<name>A0A250XFD7_9CHLO</name>
<dbReference type="PANTHER" id="PTHR12651">
    <property type="entry name" value="26S PROTEASOME NON-ATPASE REGULATORY SUBUNIT 9"/>
    <property type="match status" value="1"/>
</dbReference>
<dbReference type="GO" id="GO:0070682">
    <property type="term" value="P:proteasome regulatory particle assembly"/>
    <property type="evidence" value="ECO:0007669"/>
    <property type="project" value="InterPro"/>
</dbReference>
<accession>A0A250XFD7</accession>
<dbReference type="Pfam" id="PF17820">
    <property type="entry name" value="PDZ_6"/>
    <property type="match status" value="1"/>
</dbReference>
<comment type="caution">
    <text evidence="6">The sequence shown here is derived from an EMBL/GenBank/DDBJ whole genome shotgun (WGS) entry which is preliminary data.</text>
</comment>
<evidence type="ECO:0000313" key="7">
    <source>
        <dbReference type="Proteomes" id="UP000232323"/>
    </source>
</evidence>
<dbReference type="InterPro" id="IPR041489">
    <property type="entry name" value="PDZ_6"/>
</dbReference>
<dbReference type="GO" id="GO:0005737">
    <property type="term" value="C:cytoplasm"/>
    <property type="evidence" value="ECO:0007669"/>
    <property type="project" value="TreeGrafter"/>
</dbReference>
<keyword evidence="7" id="KW-1185">Reference proteome</keyword>
<dbReference type="OrthoDB" id="72325at2759"/>
<protein>
    <recommendedName>
        <fullName evidence="8">26S proteasome non-ATPase regulatory subunit 9</fullName>
    </recommendedName>
</protein>
<keyword evidence="2" id="KW-0143">Chaperone</keyword>
<dbReference type="Proteomes" id="UP000232323">
    <property type="component" value="Unassembled WGS sequence"/>
</dbReference>
<feature type="region of interest" description="Disordered" evidence="3">
    <location>
        <begin position="124"/>
        <end position="174"/>
    </location>
</feature>
<dbReference type="InterPro" id="IPR036034">
    <property type="entry name" value="PDZ_sf"/>
</dbReference>